<sequence>MHSARLVHASASSLELVLHISIGSQVGEQLKQARVRAAIAIPADDVARSIELKNLILVKSQTIHEYWSGPWYEARANDDYICITTVLIMMVGWEYGLILLSVMAAAMTIGFFLEKPMWDQVAESVNCASHAADVVVTDVVEMKSIVQMYNTTEAELDQIKAIYSGSVGPQSSLLIKIFALDTLGTLFKAWAQPVLVIYYYYAHRDGDDDMYQFYT</sequence>
<dbReference type="AlphaFoldDB" id="A0A0L0FXC2"/>
<name>A0A0L0FXC2_9EUKA</name>
<organism evidence="2 3">
    <name type="scientific">Sphaeroforma arctica JP610</name>
    <dbReference type="NCBI Taxonomy" id="667725"/>
    <lineage>
        <taxon>Eukaryota</taxon>
        <taxon>Ichthyosporea</taxon>
        <taxon>Ichthyophonida</taxon>
        <taxon>Sphaeroforma</taxon>
    </lineage>
</organism>
<accession>A0A0L0FXC2</accession>
<feature type="transmembrane region" description="Helical" evidence="1">
    <location>
        <begin position="95"/>
        <end position="113"/>
    </location>
</feature>
<dbReference type="Proteomes" id="UP000054560">
    <property type="component" value="Unassembled WGS sequence"/>
</dbReference>
<evidence type="ECO:0000313" key="3">
    <source>
        <dbReference type="Proteomes" id="UP000054560"/>
    </source>
</evidence>
<keyword evidence="1" id="KW-0812">Transmembrane</keyword>
<dbReference type="EMBL" id="KQ242028">
    <property type="protein sequence ID" value="KNC81482.1"/>
    <property type="molecule type" value="Genomic_DNA"/>
</dbReference>
<reference evidence="2 3" key="1">
    <citation type="submission" date="2011-02" db="EMBL/GenBank/DDBJ databases">
        <title>The Genome Sequence of Sphaeroforma arctica JP610.</title>
        <authorList>
            <consortium name="The Broad Institute Genome Sequencing Platform"/>
            <person name="Russ C."/>
            <person name="Cuomo C."/>
            <person name="Young S.K."/>
            <person name="Zeng Q."/>
            <person name="Gargeya S."/>
            <person name="Alvarado L."/>
            <person name="Berlin A."/>
            <person name="Chapman S.B."/>
            <person name="Chen Z."/>
            <person name="Freedman E."/>
            <person name="Gellesch M."/>
            <person name="Goldberg J."/>
            <person name="Griggs A."/>
            <person name="Gujja S."/>
            <person name="Heilman E."/>
            <person name="Heiman D."/>
            <person name="Howarth C."/>
            <person name="Mehta T."/>
            <person name="Neiman D."/>
            <person name="Pearson M."/>
            <person name="Roberts A."/>
            <person name="Saif S."/>
            <person name="Shea T."/>
            <person name="Shenoy N."/>
            <person name="Sisk P."/>
            <person name="Stolte C."/>
            <person name="Sykes S."/>
            <person name="White J."/>
            <person name="Yandava C."/>
            <person name="Burger G."/>
            <person name="Gray M.W."/>
            <person name="Holland P.W.H."/>
            <person name="King N."/>
            <person name="Lang F.B.F."/>
            <person name="Roger A.J."/>
            <person name="Ruiz-Trillo I."/>
            <person name="Haas B."/>
            <person name="Nusbaum C."/>
            <person name="Birren B."/>
        </authorList>
    </citation>
    <scope>NUCLEOTIDE SEQUENCE [LARGE SCALE GENOMIC DNA]</scope>
    <source>
        <strain evidence="2 3">JP610</strain>
    </source>
</reference>
<keyword evidence="1" id="KW-0472">Membrane</keyword>
<evidence type="ECO:0000256" key="1">
    <source>
        <dbReference type="SAM" id="Phobius"/>
    </source>
</evidence>
<gene>
    <name evidence="2" type="ORF">SARC_06191</name>
</gene>
<protein>
    <submittedName>
        <fullName evidence="2">Uncharacterized protein</fullName>
    </submittedName>
</protein>
<dbReference type="RefSeq" id="XP_014155384.1">
    <property type="nucleotide sequence ID" value="XM_014299909.1"/>
</dbReference>
<proteinExistence type="predicted"/>
<evidence type="ECO:0000313" key="2">
    <source>
        <dbReference type="EMBL" id="KNC81482.1"/>
    </source>
</evidence>
<keyword evidence="3" id="KW-1185">Reference proteome</keyword>
<keyword evidence="1" id="KW-1133">Transmembrane helix</keyword>
<dbReference type="GeneID" id="25906695"/>